<name>A0A066UIU9_9GAMM</name>
<dbReference type="Proteomes" id="UP000035860">
    <property type="component" value="Unassembled WGS sequence"/>
</dbReference>
<keyword evidence="1" id="KW-0449">Lipoprotein</keyword>
<evidence type="ECO:0000313" key="2">
    <source>
        <dbReference type="Proteomes" id="UP000035860"/>
    </source>
</evidence>
<dbReference type="AlphaFoldDB" id="A0A066UIU9"/>
<sequence length="163" mass="17750">MISMKDSFSSLKYSCAAGLLIALTACEPKVNHDASSDAKPVATSSSDLIGCYTVSHEESAQIKINQVEGGFNMQMRELEGSPNVWDKPAPLAVIDVDKGWDYFKVNTLDLNKNDVDAMIGRSDGMMVLAKVKDTAININPRLDSSYVMYIVQGSNTVYKVACD</sequence>
<accession>A0A066UIU9</accession>
<protein>
    <submittedName>
        <fullName evidence="1">Putative lipoprotein</fullName>
    </submittedName>
</protein>
<comment type="caution">
    <text evidence="1">The sequence shown here is derived from an EMBL/GenBank/DDBJ whole genome shotgun (WGS) entry which is preliminary data.</text>
</comment>
<proteinExistence type="predicted"/>
<evidence type="ECO:0000313" key="1">
    <source>
        <dbReference type="EMBL" id="KDN25782.1"/>
    </source>
</evidence>
<keyword evidence="2" id="KW-1185">Reference proteome</keyword>
<gene>
    <name evidence="1" type="ORF">MBO_01260</name>
</gene>
<dbReference type="PROSITE" id="PS51257">
    <property type="entry name" value="PROKAR_LIPOPROTEIN"/>
    <property type="match status" value="1"/>
</dbReference>
<organism evidence="1 2">
    <name type="scientific">Moraxella bovoculi 237</name>
    <dbReference type="NCBI Taxonomy" id="743974"/>
    <lineage>
        <taxon>Bacteria</taxon>
        <taxon>Pseudomonadati</taxon>
        <taxon>Pseudomonadota</taxon>
        <taxon>Gammaproteobacteria</taxon>
        <taxon>Moraxellales</taxon>
        <taxon>Moraxellaceae</taxon>
        <taxon>Moraxella</taxon>
    </lineage>
</organism>
<dbReference type="EMBL" id="AOMT01000005">
    <property type="protein sequence ID" value="KDN25782.1"/>
    <property type="molecule type" value="Genomic_DNA"/>
</dbReference>
<reference evidence="1 2" key="1">
    <citation type="journal article" date="2014" name="Genome Announc.">
        <title>Draft Genome Sequence of Moraxella bovoculi Strain 237T (ATCC BAA-1259T) Isolated from a Calf with Infectious Bovine Keratoconjunctivitis.</title>
        <authorList>
            <person name="Calcutt M.J."/>
            <person name="Foecking M.F."/>
            <person name="Martin N.T."/>
            <person name="Mhlanga-Mutangadura T."/>
            <person name="Reilly T.J."/>
        </authorList>
    </citation>
    <scope>NUCLEOTIDE SEQUENCE [LARGE SCALE GENOMIC DNA]</scope>
    <source>
        <strain evidence="1 2">237</strain>
    </source>
</reference>